<organism evidence="4 5">
    <name type="scientific">Diploscapter pachys</name>
    <dbReference type="NCBI Taxonomy" id="2018661"/>
    <lineage>
        <taxon>Eukaryota</taxon>
        <taxon>Metazoa</taxon>
        <taxon>Ecdysozoa</taxon>
        <taxon>Nematoda</taxon>
        <taxon>Chromadorea</taxon>
        <taxon>Rhabditida</taxon>
        <taxon>Rhabditina</taxon>
        <taxon>Rhabditomorpha</taxon>
        <taxon>Rhabditoidea</taxon>
        <taxon>Rhabditidae</taxon>
        <taxon>Diploscapter</taxon>
    </lineage>
</organism>
<comment type="caution">
    <text evidence="4">The sequence shown here is derived from an EMBL/GenBank/DDBJ whole genome shotgun (WGS) entry which is preliminary data.</text>
</comment>
<dbReference type="EMBL" id="LIAE01007485">
    <property type="protein sequence ID" value="PAV78956.1"/>
    <property type="molecule type" value="Genomic_DNA"/>
</dbReference>
<keyword evidence="2" id="KW-0472">Membrane</keyword>
<dbReference type="Proteomes" id="UP000218231">
    <property type="component" value="Unassembled WGS sequence"/>
</dbReference>
<dbReference type="InterPro" id="IPR002619">
    <property type="entry name" value="CX"/>
</dbReference>
<evidence type="ECO:0000256" key="1">
    <source>
        <dbReference type="SAM" id="MobiDB-lite"/>
    </source>
</evidence>
<keyword evidence="2" id="KW-0812">Transmembrane</keyword>
<keyword evidence="2" id="KW-1133">Transmembrane helix</keyword>
<evidence type="ECO:0000256" key="2">
    <source>
        <dbReference type="SAM" id="Phobius"/>
    </source>
</evidence>
<feature type="compositionally biased region" description="Polar residues" evidence="1">
    <location>
        <begin position="305"/>
        <end position="319"/>
    </location>
</feature>
<reference evidence="4 5" key="1">
    <citation type="journal article" date="2017" name="Curr. Biol.">
        <title>Genome architecture and evolution of a unichromosomal asexual nematode.</title>
        <authorList>
            <person name="Fradin H."/>
            <person name="Zegar C."/>
            <person name="Gutwein M."/>
            <person name="Lucas J."/>
            <person name="Kovtun M."/>
            <person name="Corcoran D."/>
            <person name="Baugh L.R."/>
            <person name="Kiontke K."/>
            <person name="Gunsalus K."/>
            <person name="Fitch D.H."/>
            <person name="Piano F."/>
        </authorList>
    </citation>
    <scope>NUCLEOTIDE SEQUENCE [LARGE SCALE GENOMIC DNA]</scope>
    <source>
        <strain evidence="4">PF1309</strain>
    </source>
</reference>
<sequence>MINFATAKVQFVIRISSKEKDMPNLNYCNVDSNRNVRNQMCIYGFDYEDVLSKQASQFRNCTCDANFVCTYSDRQIGDEHKEEIRWNKMVYKNGTEIRYISYGCMDNELCCGLECCEMINSGLSVGELIFIVLSIFGILGALKLAYIVLVFFGKAIVNCIPTEAKSYLENKWDSFKETITCGFWKKPEDHSTPETSSEVVDETQQAKAEDPSNSEKTPSTADNNLFTERAAASENGTSLSSIDSEPDPDPALLQHIRNVMAGRPNKRQSKQRDDSNTEANSTEMQQLKPRGMNPSRENGNGEDGPTTSSSGSIRQTQSLQDEERQPLLGEDGQNQKPSTSMPRKSSSDHFDLVDDSTTKGREEEM</sequence>
<feature type="compositionally biased region" description="Basic and acidic residues" evidence="1">
    <location>
        <begin position="345"/>
        <end position="365"/>
    </location>
</feature>
<protein>
    <recommendedName>
        <fullName evidence="3">CX domain-containing protein</fullName>
    </recommendedName>
</protein>
<accession>A0A2A2KY83</accession>
<feature type="compositionally biased region" description="Polar residues" evidence="1">
    <location>
        <begin position="332"/>
        <end position="344"/>
    </location>
</feature>
<proteinExistence type="predicted"/>
<gene>
    <name evidence="4" type="ORF">WR25_10300</name>
</gene>
<evidence type="ECO:0000259" key="3">
    <source>
        <dbReference type="Pfam" id="PF01705"/>
    </source>
</evidence>
<evidence type="ECO:0000313" key="4">
    <source>
        <dbReference type="EMBL" id="PAV78956.1"/>
    </source>
</evidence>
<feature type="compositionally biased region" description="Polar residues" evidence="1">
    <location>
        <begin position="234"/>
        <end position="243"/>
    </location>
</feature>
<evidence type="ECO:0000313" key="5">
    <source>
        <dbReference type="Proteomes" id="UP000218231"/>
    </source>
</evidence>
<feature type="region of interest" description="Disordered" evidence="1">
    <location>
        <begin position="261"/>
        <end position="365"/>
    </location>
</feature>
<dbReference type="Pfam" id="PF01705">
    <property type="entry name" value="CX"/>
    <property type="match status" value="1"/>
</dbReference>
<feature type="compositionally biased region" description="Polar residues" evidence="1">
    <location>
        <begin position="214"/>
        <end position="224"/>
    </location>
</feature>
<keyword evidence="5" id="KW-1185">Reference proteome</keyword>
<feature type="domain" description="CX" evidence="3">
    <location>
        <begin position="86"/>
        <end position="117"/>
    </location>
</feature>
<feature type="compositionally biased region" description="Polar residues" evidence="1">
    <location>
        <begin position="193"/>
        <end position="206"/>
    </location>
</feature>
<feature type="region of interest" description="Disordered" evidence="1">
    <location>
        <begin position="186"/>
        <end position="224"/>
    </location>
</feature>
<feature type="region of interest" description="Disordered" evidence="1">
    <location>
        <begin position="232"/>
        <end position="251"/>
    </location>
</feature>
<dbReference type="AlphaFoldDB" id="A0A2A2KY83"/>
<feature type="transmembrane region" description="Helical" evidence="2">
    <location>
        <begin position="128"/>
        <end position="152"/>
    </location>
</feature>
<name>A0A2A2KY83_9BILA</name>